<dbReference type="GO" id="GO:0005737">
    <property type="term" value="C:cytoplasm"/>
    <property type="evidence" value="ECO:0007669"/>
    <property type="project" value="UniProtKB-SubCell"/>
</dbReference>
<keyword evidence="7" id="KW-0819">tRNA processing</keyword>
<evidence type="ECO:0000256" key="6">
    <source>
        <dbReference type="ARBA" id="ARBA00022679"/>
    </source>
</evidence>
<dbReference type="Pfam" id="PF00201">
    <property type="entry name" value="UDPGT"/>
    <property type="match status" value="1"/>
</dbReference>
<keyword evidence="6" id="KW-0808">Transferase</keyword>
<organism evidence="10 11">
    <name type="scientific">Cucurbita argyrosperma subsp. sororia</name>
    <dbReference type="NCBI Taxonomy" id="37648"/>
    <lineage>
        <taxon>Eukaryota</taxon>
        <taxon>Viridiplantae</taxon>
        <taxon>Streptophyta</taxon>
        <taxon>Embryophyta</taxon>
        <taxon>Tracheophyta</taxon>
        <taxon>Spermatophyta</taxon>
        <taxon>Magnoliopsida</taxon>
        <taxon>eudicotyledons</taxon>
        <taxon>Gunneridae</taxon>
        <taxon>Pentapetalae</taxon>
        <taxon>rosids</taxon>
        <taxon>fabids</taxon>
        <taxon>Cucurbitales</taxon>
        <taxon>Cucurbitaceae</taxon>
        <taxon>Cucurbiteae</taxon>
        <taxon>Cucurbita</taxon>
    </lineage>
</organism>
<evidence type="ECO:0000313" key="10">
    <source>
        <dbReference type="EMBL" id="KAG6594913.1"/>
    </source>
</evidence>
<feature type="non-terminal residue" evidence="10">
    <location>
        <position position="1"/>
    </location>
</feature>
<proteinExistence type="inferred from homology"/>
<evidence type="ECO:0000256" key="7">
    <source>
        <dbReference type="ARBA" id="ARBA00022694"/>
    </source>
</evidence>
<keyword evidence="5" id="KW-0328">Glycosyltransferase</keyword>
<protein>
    <submittedName>
        <fullName evidence="10">UDP-glycosyltransferase 91A1</fullName>
    </submittedName>
</protein>
<reference evidence="10 11" key="1">
    <citation type="journal article" date="2021" name="Hortic Res">
        <title>The domestication of Cucurbita argyrosperma as revealed by the genome of its wild relative.</title>
        <authorList>
            <person name="Barrera-Redondo J."/>
            <person name="Sanchez-de la Vega G."/>
            <person name="Aguirre-Liguori J.A."/>
            <person name="Castellanos-Morales G."/>
            <person name="Gutierrez-Guerrero Y.T."/>
            <person name="Aguirre-Dugua X."/>
            <person name="Aguirre-Planter E."/>
            <person name="Tenaillon M.I."/>
            <person name="Lira-Saade R."/>
            <person name="Eguiarte L.E."/>
        </authorList>
    </citation>
    <scope>NUCLEOTIDE SEQUENCE [LARGE SCALE GENOMIC DNA]</scope>
    <source>
        <strain evidence="10">JBR-2021</strain>
    </source>
</reference>
<dbReference type="GO" id="GO:0008194">
    <property type="term" value="F:UDP-glycosyltransferase activity"/>
    <property type="evidence" value="ECO:0007669"/>
    <property type="project" value="InterPro"/>
</dbReference>
<evidence type="ECO:0000256" key="1">
    <source>
        <dbReference type="ARBA" id="ARBA00004123"/>
    </source>
</evidence>
<gene>
    <name evidence="10" type="primary">UGT91A1</name>
    <name evidence="10" type="ORF">SDJN03_11466</name>
</gene>
<keyword evidence="11" id="KW-1185">Reference proteome</keyword>
<evidence type="ECO:0000256" key="5">
    <source>
        <dbReference type="ARBA" id="ARBA00022676"/>
    </source>
</evidence>
<feature type="compositionally biased region" description="Basic and acidic residues" evidence="9">
    <location>
        <begin position="594"/>
        <end position="603"/>
    </location>
</feature>
<comment type="caution">
    <text evidence="10">The sequence shown here is derived from an EMBL/GenBank/DDBJ whole genome shotgun (WGS) entry which is preliminary data.</text>
</comment>
<feature type="region of interest" description="Disordered" evidence="9">
    <location>
        <begin position="488"/>
        <end position="516"/>
    </location>
</feature>
<evidence type="ECO:0000256" key="2">
    <source>
        <dbReference type="ARBA" id="ARBA00004496"/>
    </source>
</evidence>
<dbReference type="GO" id="GO:0033588">
    <property type="term" value="C:elongator holoenzyme complex"/>
    <property type="evidence" value="ECO:0007669"/>
    <property type="project" value="InterPro"/>
</dbReference>
<evidence type="ECO:0000256" key="9">
    <source>
        <dbReference type="SAM" id="MobiDB-lite"/>
    </source>
</evidence>
<dbReference type="InterPro" id="IPR008728">
    <property type="entry name" value="Elongator_complex_protein_4"/>
</dbReference>
<dbReference type="FunFam" id="3.40.50.2000:FF:000037">
    <property type="entry name" value="Glycosyltransferase"/>
    <property type="match status" value="1"/>
</dbReference>
<dbReference type="AlphaFoldDB" id="A0AAV6NCT8"/>
<evidence type="ECO:0000256" key="4">
    <source>
        <dbReference type="ARBA" id="ARBA00022490"/>
    </source>
</evidence>
<comment type="subcellular location">
    <subcellularLocation>
        <location evidence="2">Cytoplasm</location>
    </subcellularLocation>
    <subcellularLocation>
        <location evidence="1">Nucleus</location>
    </subcellularLocation>
</comment>
<keyword evidence="8" id="KW-0539">Nucleus</keyword>
<dbReference type="Pfam" id="PF05625">
    <property type="entry name" value="PAXNEB"/>
    <property type="match status" value="1"/>
</dbReference>
<accession>A0AAV6NCT8</accession>
<dbReference type="CDD" id="cd19494">
    <property type="entry name" value="Elp4"/>
    <property type="match status" value="1"/>
</dbReference>
<evidence type="ECO:0000256" key="3">
    <source>
        <dbReference type="ARBA" id="ARBA00009995"/>
    </source>
</evidence>
<comment type="similarity">
    <text evidence="3">Belongs to the UDP-glycosyltransferase family.</text>
</comment>
<feature type="compositionally biased region" description="Polar residues" evidence="9">
    <location>
        <begin position="488"/>
        <end position="509"/>
    </location>
</feature>
<name>A0AAV6NCT8_9ROSI</name>
<dbReference type="InterPro" id="IPR002213">
    <property type="entry name" value="UDP_glucos_trans"/>
</dbReference>
<dbReference type="GO" id="GO:0008023">
    <property type="term" value="C:transcription elongation factor complex"/>
    <property type="evidence" value="ECO:0007669"/>
    <property type="project" value="TreeGrafter"/>
</dbReference>
<evidence type="ECO:0000256" key="8">
    <source>
        <dbReference type="ARBA" id="ARBA00023242"/>
    </source>
</evidence>
<dbReference type="GO" id="GO:0002098">
    <property type="term" value="P:tRNA wobble uridine modification"/>
    <property type="evidence" value="ECO:0007669"/>
    <property type="project" value="InterPro"/>
</dbReference>
<feature type="region of interest" description="Disordered" evidence="9">
    <location>
        <begin position="824"/>
        <end position="847"/>
    </location>
</feature>
<evidence type="ECO:0000313" key="11">
    <source>
        <dbReference type="Proteomes" id="UP000685013"/>
    </source>
</evidence>
<keyword evidence="4" id="KW-0963">Cytoplasm</keyword>
<dbReference type="PANTHER" id="PTHR12896">
    <property type="entry name" value="PAX6 NEIGHBOR PROTEIN PAXNEB"/>
    <property type="match status" value="1"/>
</dbReference>
<dbReference type="PANTHER" id="PTHR12896:SF1">
    <property type="entry name" value="ELONGATOR COMPLEX PROTEIN 4"/>
    <property type="match status" value="1"/>
</dbReference>
<dbReference type="EMBL" id="JAGKQH010000007">
    <property type="protein sequence ID" value="KAG6594913.1"/>
    <property type="molecule type" value="Genomic_DNA"/>
</dbReference>
<dbReference type="CDD" id="cd03784">
    <property type="entry name" value="GT1_Gtf-like"/>
    <property type="match status" value="1"/>
</dbReference>
<sequence>MAGDKNLHIVFFPWLAFGHMIPYLELCKLIAQKGHRVSFVSTPRNIDRLPKLPPHLSPFLRFVGIPLPRVENLPPSAEATTDVPFDQVQYLKKAYDGLKQPLAEFLRTSDADWVLCDFVSYWLGQEIGPSLGIKTALFSIFIPECLVFFGARSGDKRTKPEDFTVPPEWVPFPTTVAFRYFEVMKIFDSVAGNITGVSDLDRFKINVRYSDVVVVRACPEFNQEWIEVLGDICGKTVFPIGQLPTSEYDSGDENPAWQPIKQWLDQQPKGSVVYVAFGSEAKPNQHELTEIALGLEKSELPFFWVLRTRRGPSDPDPIELPDGFEERTKGRGVVCTTWAPQLKILGHESVGGFLTHAGWSSVVEAIQSERSLILLTFLADQGINARVLEAKKMGYSVPRSEVDGSFTSDSVAESLNLVMVKDEGKIYRDRVKEMKDLFVNKERDDGLIDEFLGYLKMHRNNNKDSKDIEGNTIQIIAFESINPTMAATTKPRTSSFSRNLSSAHSSQTPGLKHGPNGTTFISSGIPDLDKILCGGFPLGSLVLVMEDAEAPHHMLLLRNFMSQGLVHHQPLLYASPSRDPRGFLGTLPSPGTSKDNKSRDSSAEQEKVLRIAWQYKKYFGESQESVNAIDGKYEFCNDFDLRKPFDRHFFSGKHVECVSILDSSSLSTTLDRCATFLSQVPRNDGNISSAGRIAIQSLCAPQCDHSNMEWEMLSFLRSLKSMLRSSNAVAVVTFSPSLLLPSFSKRWQHMADTLLSVKAIPDEDKELANLLTGYQDMVGLLNIHKVAQINTQVPRILEATTFSIKLQKRRFLVLECLNQAPVDGSTGSSYGSTGSCSGSSKTGSLDF</sequence>
<dbReference type="FunFam" id="3.40.50.2000:FF:000088">
    <property type="entry name" value="Glycosyltransferase"/>
    <property type="match status" value="1"/>
</dbReference>
<dbReference type="FunFam" id="3.40.50.300:FF:001766">
    <property type="entry name" value="Elongator complex protein 4"/>
    <property type="match status" value="1"/>
</dbReference>
<feature type="region of interest" description="Disordered" evidence="9">
    <location>
        <begin position="583"/>
        <end position="603"/>
    </location>
</feature>
<dbReference type="Proteomes" id="UP000685013">
    <property type="component" value="Chromosome 7"/>
</dbReference>